<dbReference type="AlphaFoldDB" id="A0A8X6XIC3"/>
<sequence>MPDFTRYIFRPHRLLVPSPSVLTASLSSNFLSFKALCLYWSIVLALFSNYLINYFALFWNNVICESREKIRQRATKFYDTEYPIIQQQYHSADIFKYTSSF</sequence>
<proteinExistence type="predicted"/>
<evidence type="ECO:0000313" key="3">
    <source>
        <dbReference type="Proteomes" id="UP000886998"/>
    </source>
</evidence>
<keyword evidence="1" id="KW-0812">Transmembrane</keyword>
<dbReference type="Proteomes" id="UP000886998">
    <property type="component" value="Unassembled WGS sequence"/>
</dbReference>
<keyword evidence="3" id="KW-1185">Reference proteome</keyword>
<accession>A0A8X6XIC3</accession>
<name>A0A8X6XIC3_9ARAC</name>
<keyword evidence="1" id="KW-0472">Membrane</keyword>
<keyword evidence="1" id="KW-1133">Transmembrane helix</keyword>
<comment type="caution">
    <text evidence="2">The sequence shown here is derived from an EMBL/GenBank/DDBJ whole genome shotgun (WGS) entry which is preliminary data.</text>
</comment>
<evidence type="ECO:0000256" key="1">
    <source>
        <dbReference type="SAM" id="Phobius"/>
    </source>
</evidence>
<organism evidence="2 3">
    <name type="scientific">Trichonephila inaurata madagascariensis</name>
    <dbReference type="NCBI Taxonomy" id="2747483"/>
    <lineage>
        <taxon>Eukaryota</taxon>
        <taxon>Metazoa</taxon>
        <taxon>Ecdysozoa</taxon>
        <taxon>Arthropoda</taxon>
        <taxon>Chelicerata</taxon>
        <taxon>Arachnida</taxon>
        <taxon>Araneae</taxon>
        <taxon>Araneomorphae</taxon>
        <taxon>Entelegynae</taxon>
        <taxon>Araneoidea</taxon>
        <taxon>Nephilidae</taxon>
        <taxon>Trichonephila</taxon>
        <taxon>Trichonephila inaurata</taxon>
    </lineage>
</organism>
<reference evidence="2" key="1">
    <citation type="submission" date="2020-08" db="EMBL/GenBank/DDBJ databases">
        <title>Multicomponent nature underlies the extraordinary mechanical properties of spider dragline silk.</title>
        <authorList>
            <person name="Kono N."/>
            <person name="Nakamura H."/>
            <person name="Mori M."/>
            <person name="Yoshida Y."/>
            <person name="Ohtoshi R."/>
            <person name="Malay A.D."/>
            <person name="Moran D.A.P."/>
            <person name="Tomita M."/>
            <person name="Numata K."/>
            <person name="Arakawa K."/>
        </authorList>
    </citation>
    <scope>NUCLEOTIDE SEQUENCE</scope>
</reference>
<gene>
    <name evidence="2" type="ORF">TNIN_152861</name>
</gene>
<evidence type="ECO:0000313" key="2">
    <source>
        <dbReference type="EMBL" id="GFY54397.1"/>
    </source>
</evidence>
<protein>
    <submittedName>
        <fullName evidence="2">Uncharacterized protein</fullName>
    </submittedName>
</protein>
<feature type="transmembrane region" description="Helical" evidence="1">
    <location>
        <begin position="38"/>
        <end position="63"/>
    </location>
</feature>
<dbReference type="EMBL" id="BMAV01009846">
    <property type="protein sequence ID" value="GFY54397.1"/>
    <property type="molecule type" value="Genomic_DNA"/>
</dbReference>